<proteinExistence type="predicted"/>
<evidence type="ECO:0000313" key="3">
    <source>
        <dbReference type="Proteomes" id="UP000070700"/>
    </source>
</evidence>
<organism evidence="2 3">
    <name type="scientific">Mollisia scopiformis</name>
    <name type="common">Conifer needle endophyte fungus</name>
    <name type="synonym">Phialocephala scopiformis</name>
    <dbReference type="NCBI Taxonomy" id="149040"/>
    <lineage>
        <taxon>Eukaryota</taxon>
        <taxon>Fungi</taxon>
        <taxon>Dikarya</taxon>
        <taxon>Ascomycota</taxon>
        <taxon>Pezizomycotina</taxon>
        <taxon>Leotiomycetes</taxon>
        <taxon>Helotiales</taxon>
        <taxon>Mollisiaceae</taxon>
        <taxon>Mollisia</taxon>
    </lineage>
</organism>
<gene>
    <name evidence="2" type="ORF">LY89DRAFT_714779</name>
</gene>
<feature type="signal peptide" evidence="1">
    <location>
        <begin position="1"/>
        <end position="23"/>
    </location>
</feature>
<evidence type="ECO:0000256" key="1">
    <source>
        <dbReference type="SAM" id="SignalP"/>
    </source>
</evidence>
<reference evidence="2 3" key="1">
    <citation type="submission" date="2015-10" db="EMBL/GenBank/DDBJ databases">
        <title>Full genome of DAOMC 229536 Phialocephala scopiformis, a fungal endophyte of spruce producing the potent anti-insectan compound rugulosin.</title>
        <authorList>
            <consortium name="DOE Joint Genome Institute"/>
            <person name="Walker A.K."/>
            <person name="Frasz S.L."/>
            <person name="Seifert K.A."/>
            <person name="Miller J.D."/>
            <person name="Mondo S.J."/>
            <person name="Labutti K."/>
            <person name="Lipzen A."/>
            <person name="Dockter R."/>
            <person name="Kennedy M."/>
            <person name="Grigoriev I.V."/>
            <person name="Spatafora J.W."/>
        </authorList>
    </citation>
    <scope>NUCLEOTIDE SEQUENCE [LARGE SCALE GENOMIC DNA]</scope>
    <source>
        <strain evidence="2 3">CBS 120377</strain>
    </source>
</reference>
<dbReference type="InParanoid" id="A0A194XNI2"/>
<sequence>MPSITSIVKHILLLSPLATTSQAFTVSIEQPNGVYIYDGSTNTHIPVSVPDNLTSIQPESGVIIETYKLARRGDSLISCGHTVLADYVSAKTAFLSQCNGQMLSSKSNLYAVHGDAMFFRCAYSEGTCLASDASAWFGAVDTQCGSRMTGWVKVDHGLCREYRPGATPLAETGPEDQTGLAGLAVSYGSTWSCLTVQQPQSPPLVRG</sequence>
<keyword evidence="1" id="KW-0732">Signal</keyword>
<accession>A0A194XNI2</accession>
<protein>
    <submittedName>
        <fullName evidence="2">Uncharacterized protein</fullName>
    </submittedName>
</protein>
<dbReference type="AlphaFoldDB" id="A0A194XNI2"/>
<dbReference type="GeneID" id="28827880"/>
<name>A0A194XNI2_MOLSC</name>
<dbReference type="KEGG" id="psco:LY89DRAFT_714779"/>
<dbReference type="EMBL" id="KQ947407">
    <property type="protein sequence ID" value="KUJ21718.1"/>
    <property type="molecule type" value="Genomic_DNA"/>
</dbReference>
<dbReference type="RefSeq" id="XP_018076073.1">
    <property type="nucleotide sequence ID" value="XM_018218154.1"/>
</dbReference>
<feature type="chain" id="PRO_5008268432" evidence="1">
    <location>
        <begin position="24"/>
        <end position="207"/>
    </location>
</feature>
<evidence type="ECO:0000313" key="2">
    <source>
        <dbReference type="EMBL" id="KUJ21718.1"/>
    </source>
</evidence>
<dbReference type="Proteomes" id="UP000070700">
    <property type="component" value="Unassembled WGS sequence"/>
</dbReference>
<keyword evidence="3" id="KW-1185">Reference proteome</keyword>